<evidence type="ECO:0000256" key="1">
    <source>
        <dbReference type="ARBA" id="ARBA00008725"/>
    </source>
</evidence>
<keyword evidence="5" id="KW-1185">Reference proteome</keyword>
<dbReference type="OrthoDB" id="511982at2759"/>
<name>D8UL35_VOLCA</name>
<evidence type="ECO:0000259" key="3">
    <source>
        <dbReference type="Pfam" id="PF12849"/>
    </source>
</evidence>
<feature type="domain" description="PBP" evidence="3">
    <location>
        <begin position="40"/>
        <end position="349"/>
    </location>
</feature>
<keyword evidence="2" id="KW-0732">Signal</keyword>
<evidence type="ECO:0000256" key="2">
    <source>
        <dbReference type="SAM" id="SignalP"/>
    </source>
</evidence>
<dbReference type="eggNOG" id="ENOG502RM1E">
    <property type="taxonomic scope" value="Eukaryota"/>
</dbReference>
<dbReference type="InterPro" id="IPR050962">
    <property type="entry name" value="Phosphate-bind_PstS"/>
</dbReference>
<dbReference type="KEGG" id="vcn:VOLCADRAFT_100813"/>
<dbReference type="Proteomes" id="UP000001058">
    <property type="component" value="Unassembled WGS sequence"/>
</dbReference>
<dbReference type="Gene3D" id="3.40.190.10">
    <property type="entry name" value="Periplasmic binding protein-like II"/>
    <property type="match status" value="3"/>
</dbReference>
<dbReference type="PANTHER" id="PTHR42996">
    <property type="entry name" value="PHOSPHATE-BINDING PROTEIN PSTS"/>
    <property type="match status" value="1"/>
</dbReference>
<feature type="chain" id="PRO_5003124628" description="PBP domain-containing protein" evidence="2">
    <location>
        <begin position="31"/>
        <end position="660"/>
    </location>
</feature>
<feature type="non-terminal residue" evidence="4">
    <location>
        <position position="660"/>
    </location>
</feature>
<sequence length="660" mass="71060">MPTLRRAVVGRAALAALAALLMSMAGLAQSQINPSMPLYQLHGSGTSNPALLIWRVMDTMMARTKPKIAMSYRSIGSGAGGDEFAALNSSAFGCGDVPISPTNFNRTLQQNNPMMHVPFLVGSVSIFHNIPGIGEGLYLPPCTLAKIFRGEISQWNHPEIVTNNTHLPDLANITASIGIVHRNNGSSSTYALTHYLNKSCPGEWSGKGQGVGVTISWTSIPAARRTMVTNSQTMVEQIATNPYSLGYVESGQGLLAGLEEVQILNANNLTLTSSDAAIAPESFIASQFPLGNLTTANWTAVNPVYGPSDAKNQWPLTLGTYFYVRTNLAYLNETGGLLKLFLSYMLSDDVAAIMPEYSFTALPKKNGTETVDGQRDFVFSSKRDSYLMNTMSTLAADDKETKNTLKLGDAYQVHGSGSFVSALMIRHSMRVLQGRARVPVSMTYRAVGSVEAQLELGDVQNMYSSYNHFKVWVWGLREGLPFAISALGIYHTKSFGWTALTLNCKLLAQLYRGEIKAWKDPRIFSLNGAAASSIAEQETKASVTVFAMAAPSGATYALTGFLTKSCNDDWRAPTGPLTSVEWAAGVNTTYQGRPITTPEEMLAALAATPNAIGYLPVTLGASSGLAEAQMEVTTTTTTTNKSNRMRIVSKQADLARAVTQ</sequence>
<gene>
    <name evidence="4" type="ORF">VOLCADRAFT_100813</name>
</gene>
<dbReference type="EMBL" id="GL378481">
    <property type="protein sequence ID" value="EFJ39570.1"/>
    <property type="molecule type" value="Genomic_DNA"/>
</dbReference>
<dbReference type="InParanoid" id="D8UL35"/>
<protein>
    <recommendedName>
        <fullName evidence="3">PBP domain-containing protein</fullName>
    </recommendedName>
</protein>
<comment type="similarity">
    <text evidence="1">Belongs to the PstS family.</text>
</comment>
<dbReference type="Pfam" id="PF12849">
    <property type="entry name" value="PBP_like_2"/>
    <property type="match status" value="1"/>
</dbReference>
<dbReference type="GeneID" id="9626492"/>
<proteinExistence type="inferred from homology"/>
<feature type="signal peptide" evidence="2">
    <location>
        <begin position="1"/>
        <end position="30"/>
    </location>
</feature>
<dbReference type="RefSeq" id="XP_002959370.1">
    <property type="nucleotide sequence ID" value="XM_002959324.1"/>
</dbReference>
<organism evidence="5">
    <name type="scientific">Volvox carteri f. nagariensis</name>
    <dbReference type="NCBI Taxonomy" id="3068"/>
    <lineage>
        <taxon>Eukaryota</taxon>
        <taxon>Viridiplantae</taxon>
        <taxon>Chlorophyta</taxon>
        <taxon>core chlorophytes</taxon>
        <taxon>Chlorophyceae</taxon>
        <taxon>CS clade</taxon>
        <taxon>Chlamydomonadales</taxon>
        <taxon>Volvocaceae</taxon>
        <taxon>Volvox</taxon>
    </lineage>
</organism>
<dbReference type="PANTHER" id="PTHR42996:SF1">
    <property type="entry name" value="PHOSPHATE-BINDING PROTEIN PSTS"/>
    <property type="match status" value="1"/>
</dbReference>
<dbReference type="SUPFAM" id="SSF53850">
    <property type="entry name" value="Periplasmic binding protein-like II"/>
    <property type="match status" value="2"/>
</dbReference>
<evidence type="ECO:0000313" key="4">
    <source>
        <dbReference type="EMBL" id="EFJ39570.1"/>
    </source>
</evidence>
<accession>D8UL35</accession>
<evidence type="ECO:0000313" key="5">
    <source>
        <dbReference type="Proteomes" id="UP000001058"/>
    </source>
</evidence>
<dbReference type="AlphaFoldDB" id="D8UL35"/>
<dbReference type="InterPro" id="IPR024370">
    <property type="entry name" value="PBP_domain"/>
</dbReference>
<reference evidence="4 5" key="1">
    <citation type="journal article" date="2010" name="Science">
        <title>Genomic analysis of organismal complexity in the multicellular green alga Volvox carteri.</title>
        <authorList>
            <person name="Prochnik S.E."/>
            <person name="Umen J."/>
            <person name="Nedelcu A.M."/>
            <person name="Hallmann A."/>
            <person name="Miller S.M."/>
            <person name="Nishii I."/>
            <person name="Ferris P."/>
            <person name="Kuo A."/>
            <person name="Mitros T."/>
            <person name="Fritz-Laylin L.K."/>
            <person name="Hellsten U."/>
            <person name="Chapman J."/>
            <person name="Simakov O."/>
            <person name="Rensing S.A."/>
            <person name="Terry A."/>
            <person name="Pangilinan J."/>
            <person name="Kapitonov V."/>
            <person name="Jurka J."/>
            <person name="Salamov A."/>
            <person name="Shapiro H."/>
            <person name="Schmutz J."/>
            <person name="Grimwood J."/>
            <person name="Lindquist E."/>
            <person name="Lucas S."/>
            <person name="Grigoriev I.V."/>
            <person name="Schmitt R."/>
            <person name="Kirk D."/>
            <person name="Rokhsar D.S."/>
        </authorList>
    </citation>
    <scope>NUCLEOTIDE SEQUENCE [LARGE SCALE GENOMIC DNA]</scope>
    <source>
        <strain evidence="5">f. Nagariensis / Eve</strain>
    </source>
</reference>